<reference evidence="10 11" key="1">
    <citation type="submission" date="2019-05" db="EMBL/GenBank/DDBJ databases">
        <title>Kocuria coralli sp. nov., a novel actinobacterium isolated from coral reef seawater.</title>
        <authorList>
            <person name="Li J."/>
        </authorList>
    </citation>
    <scope>NUCLEOTIDE SEQUENCE [LARGE SCALE GENOMIC DNA]</scope>
    <source>
        <strain evidence="10 11">SCSIO 13007</strain>
    </source>
</reference>
<feature type="compositionally biased region" description="Pro residues" evidence="8">
    <location>
        <begin position="65"/>
        <end position="79"/>
    </location>
</feature>
<evidence type="ECO:0000256" key="6">
    <source>
        <dbReference type="ARBA" id="ARBA00022989"/>
    </source>
</evidence>
<evidence type="ECO:0000256" key="2">
    <source>
        <dbReference type="ARBA" id="ARBA00005658"/>
    </source>
</evidence>
<feature type="transmembrane region" description="Helical" evidence="9">
    <location>
        <begin position="340"/>
        <end position="360"/>
    </location>
</feature>
<dbReference type="InterPro" id="IPR000060">
    <property type="entry name" value="BCCT_transptr"/>
</dbReference>
<dbReference type="OrthoDB" id="9775735at2"/>
<keyword evidence="4" id="KW-1003">Cell membrane</keyword>
<feature type="compositionally biased region" description="Low complexity" evidence="8">
    <location>
        <begin position="785"/>
        <end position="798"/>
    </location>
</feature>
<organism evidence="10 11">
    <name type="scientific">Kocuria coralli</name>
    <dbReference type="NCBI Taxonomy" id="1461025"/>
    <lineage>
        <taxon>Bacteria</taxon>
        <taxon>Bacillati</taxon>
        <taxon>Actinomycetota</taxon>
        <taxon>Actinomycetes</taxon>
        <taxon>Micrococcales</taxon>
        <taxon>Micrococcaceae</taxon>
        <taxon>Kocuria</taxon>
    </lineage>
</organism>
<feature type="transmembrane region" description="Helical" evidence="9">
    <location>
        <begin position="478"/>
        <end position="497"/>
    </location>
</feature>
<feature type="transmembrane region" description="Helical" evidence="9">
    <location>
        <begin position="218"/>
        <end position="241"/>
    </location>
</feature>
<dbReference type="GO" id="GO:0022857">
    <property type="term" value="F:transmembrane transporter activity"/>
    <property type="evidence" value="ECO:0007669"/>
    <property type="project" value="InterPro"/>
</dbReference>
<dbReference type="InterPro" id="IPR018093">
    <property type="entry name" value="BCCT_CS"/>
</dbReference>
<dbReference type="EMBL" id="SZWF01000005">
    <property type="protein sequence ID" value="KAA9394684.1"/>
    <property type="molecule type" value="Genomic_DNA"/>
</dbReference>
<gene>
    <name evidence="10" type="ORF">FCK90_05815</name>
</gene>
<feature type="transmembrane region" description="Helical" evidence="9">
    <location>
        <begin position="268"/>
        <end position="287"/>
    </location>
</feature>
<keyword evidence="3" id="KW-0813">Transport</keyword>
<evidence type="ECO:0000313" key="10">
    <source>
        <dbReference type="EMBL" id="KAA9394684.1"/>
    </source>
</evidence>
<evidence type="ECO:0000256" key="4">
    <source>
        <dbReference type="ARBA" id="ARBA00022475"/>
    </source>
</evidence>
<feature type="transmembrane region" description="Helical" evidence="9">
    <location>
        <begin position="425"/>
        <end position="445"/>
    </location>
</feature>
<dbReference type="Pfam" id="PF02028">
    <property type="entry name" value="BCCT"/>
    <property type="match status" value="1"/>
</dbReference>
<evidence type="ECO:0000256" key="7">
    <source>
        <dbReference type="ARBA" id="ARBA00023136"/>
    </source>
</evidence>
<comment type="subcellular location">
    <subcellularLocation>
        <location evidence="1">Cell membrane</location>
        <topology evidence="1">Multi-pass membrane protein</topology>
    </subcellularLocation>
</comment>
<dbReference type="AlphaFoldDB" id="A0A5J5KYF9"/>
<feature type="transmembrane region" description="Helical" evidence="9">
    <location>
        <begin position="90"/>
        <end position="109"/>
    </location>
</feature>
<feature type="transmembrane region" description="Helical" evidence="9">
    <location>
        <begin position="552"/>
        <end position="572"/>
    </location>
</feature>
<feature type="transmembrane region" description="Helical" evidence="9">
    <location>
        <begin position="129"/>
        <end position="149"/>
    </location>
</feature>
<evidence type="ECO:0000256" key="1">
    <source>
        <dbReference type="ARBA" id="ARBA00004651"/>
    </source>
</evidence>
<feature type="transmembrane region" description="Helical" evidence="9">
    <location>
        <begin position="307"/>
        <end position="328"/>
    </location>
</feature>
<evidence type="ECO:0000256" key="9">
    <source>
        <dbReference type="SAM" id="Phobius"/>
    </source>
</evidence>
<dbReference type="PROSITE" id="PS01303">
    <property type="entry name" value="BCCT"/>
    <property type="match status" value="1"/>
</dbReference>
<evidence type="ECO:0000256" key="5">
    <source>
        <dbReference type="ARBA" id="ARBA00022692"/>
    </source>
</evidence>
<evidence type="ECO:0000256" key="3">
    <source>
        <dbReference type="ARBA" id="ARBA00022448"/>
    </source>
</evidence>
<keyword evidence="11" id="KW-1185">Reference proteome</keyword>
<evidence type="ECO:0000256" key="8">
    <source>
        <dbReference type="SAM" id="MobiDB-lite"/>
    </source>
</evidence>
<feature type="region of interest" description="Disordered" evidence="8">
    <location>
        <begin position="776"/>
        <end position="804"/>
    </location>
</feature>
<feature type="region of interest" description="Disordered" evidence="8">
    <location>
        <begin position="35"/>
        <end position="81"/>
    </location>
</feature>
<dbReference type="GO" id="GO:0005886">
    <property type="term" value="C:plasma membrane"/>
    <property type="evidence" value="ECO:0007669"/>
    <property type="project" value="UniProtKB-SubCell"/>
</dbReference>
<keyword evidence="5 9" id="KW-0812">Transmembrane</keyword>
<feature type="transmembrane region" description="Helical" evidence="9">
    <location>
        <begin position="169"/>
        <end position="189"/>
    </location>
</feature>
<dbReference type="PANTHER" id="PTHR30047">
    <property type="entry name" value="HIGH-AFFINITY CHOLINE TRANSPORT PROTEIN-RELATED"/>
    <property type="match status" value="1"/>
</dbReference>
<accession>A0A5J5KYF9</accession>
<feature type="transmembrane region" description="Helical" evidence="9">
    <location>
        <begin position="394"/>
        <end position="413"/>
    </location>
</feature>
<dbReference type="NCBIfam" id="NF007399">
    <property type="entry name" value="PRK09928.1"/>
    <property type="match status" value="1"/>
</dbReference>
<dbReference type="NCBIfam" id="TIGR00842">
    <property type="entry name" value="bcct"/>
    <property type="match status" value="1"/>
</dbReference>
<feature type="transmembrane region" description="Helical" evidence="9">
    <location>
        <begin position="527"/>
        <end position="546"/>
    </location>
</feature>
<sequence>MLARAVLRRPAGPWTGCESLVNKYLRDPDHYALVKTGRDDRPVREHRSRGHTLSTPADEPAGTAGPPPSPGALPPPSGVPTPGDRPTVNWLVLGVTGAIVIALSVWAIVAPAQAETSIVAIVSWVSANLGWFYVLTATVVVVFVVIVAFSRAGKTKMGPDHSTPQFSLFTWTAMLFAAGIGIDLMFFSVSEPVSQYYAPPSGDGQSLEATRQAVVWTLFHYGITGWAMYALMGMAFGYFAFRHGLPLSIRSALYPLIGRRVYGRAGDAVDIAALLGTIFGVATSLGIGVAQLNYGLYLMFGVPESTAAQAALIAIAVIMATISCVSGVDKGIRRLSELNIILAIALLVFCLATGQTAFILDALVNNLGDFVAGFGGMTLNTFAYDDASDWMSGWTLFFWAWWIAWAPFVGLFLARISRGRTLREFVIATMTVPFAFILIMISVFGNSALALVTGGNDAFGEVALNQPERAFYSLLEQFPAAPAVIAVATVTGMLFYVTSADSGALVMSNFTSTIGDPKQDGPPWLRIFWSVATGVLTLAMLIVGGITTLQNATLIIGLPFAVVMYLIMVSLWKALRVEVSQAQSSDSVRPAMAAGRSDRMTDGHWRRRLRRATTYPSAAHATRYLDKVAEPALREVLDEVQSDGSQAVLERTPVEGTGTDCMTLRVDLAPERDFLYQLYPVAAPVPSFGRMDARPIQDAYVRLEIFSHTGSHAYDILGYTREQIIDDVLDHYERHLEFLRLSATQNGATQLSLDPHAVPTWTTEDFDADLRTGALPVVGTDGAEPGATDGTGPSPTTDTKGHRP</sequence>
<keyword evidence="6 9" id="KW-1133">Transmembrane helix</keyword>
<comment type="similarity">
    <text evidence="2">Belongs to the BCCT transporter (TC 2.A.15) family.</text>
</comment>
<feature type="compositionally biased region" description="Basic and acidic residues" evidence="8">
    <location>
        <begin position="35"/>
        <end position="45"/>
    </location>
</feature>
<dbReference type="Proteomes" id="UP000325957">
    <property type="component" value="Unassembled WGS sequence"/>
</dbReference>
<proteinExistence type="inferred from homology"/>
<comment type="caution">
    <text evidence="10">The sequence shown here is derived from an EMBL/GenBank/DDBJ whole genome shotgun (WGS) entry which is preliminary data.</text>
</comment>
<evidence type="ECO:0000313" key="11">
    <source>
        <dbReference type="Proteomes" id="UP000325957"/>
    </source>
</evidence>
<protein>
    <submittedName>
        <fullName evidence="10">BCCT family transporter</fullName>
    </submittedName>
</protein>
<keyword evidence="7 9" id="KW-0472">Membrane</keyword>
<name>A0A5J5KYF9_9MICC</name>
<dbReference type="PANTHER" id="PTHR30047:SF7">
    <property type="entry name" value="HIGH-AFFINITY CHOLINE TRANSPORT PROTEIN"/>
    <property type="match status" value="1"/>
</dbReference>